<dbReference type="Proteomes" id="UP000054251">
    <property type="component" value="Unassembled WGS sequence"/>
</dbReference>
<dbReference type="GeneID" id="26838004"/>
<evidence type="ECO:0000259" key="4">
    <source>
        <dbReference type="PROSITE" id="PS50886"/>
    </source>
</evidence>
<gene>
    <name evidence="5" type="ORF">AC631_00995</name>
</gene>
<reference evidence="5 6" key="1">
    <citation type="submission" date="2015-11" db="EMBL/GenBank/DDBJ databases">
        <title>The genome of Debaryomyces fabryi.</title>
        <authorList>
            <person name="Tafer H."/>
            <person name="Lopandic K."/>
        </authorList>
    </citation>
    <scope>NUCLEOTIDE SEQUENCE [LARGE SCALE GENOMIC DNA]</scope>
    <source>
        <strain evidence="5 6">CBS 789</strain>
    </source>
</reference>
<dbReference type="InterPro" id="IPR051270">
    <property type="entry name" value="Tyrosine-tRNA_ligase_regulator"/>
</dbReference>
<feature type="domain" description="TRNA-binding" evidence="4">
    <location>
        <begin position="1"/>
        <end position="60"/>
    </location>
</feature>
<dbReference type="SUPFAM" id="SSF50249">
    <property type="entry name" value="Nucleic acid-binding proteins"/>
    <property type="match status" value="1"/>
</dbReference>
<dbReference type="AlphaFoldDB" id="A0A0V1Q4N6"/>
<dbReference type="GO" id="GO:0000049">
    <property type="term" value="F:tRNA binding"/>
    <property type="evidence" value="ECO:0007669"/>
    <property type="project" value="UniProtKB-UniRule"/>
</dbReference>
<evidence type="ECO:0000313" key="5">
    <source>
        <dbReference type="EMBL" id="KSA03221.1"/>
    </source>
</evidence>
<dbReference type="OrthoDB" id="19141at2759"/>
<keyword evidence="6" id="KW-1185">Reference proteome</keyword>
<dbReference type="PROSITE" id="PS50886">
    <property type="entry name" value="TRBD"/>
    <property type="match status" value="1"/>
</dbReference>
<dbReference type="InterPro" id="IPR002547">
    <property type="entry name" value="tRNA-bd_dom"/>
</dbReference>
<accession>A0A0V1Q4N6</accession>
<sequence length="126" mass="13849">MKNRKVAVLANLKASKQRGVKSEAMLLAAEKTFGDDAESNDVKVELINPPTNAKIGEKLYFEGFVLDEYPSKLKSKAWQEIQKHLKTTSSGQAAYVTDEGGECLLKSINEASDSAFAETLRNAIIR</sequence>
<dbReference type="RefSeq" id="XP_015469323.1">
    <property type="nucleotide sequence ID" value="XM_015609825.1"/>
</dbReference>
<dbReference type="InterPro" id="IPR012340">
    <property type="entry name" value="NA-bd_OB-fold"/>
</dbReference>
<proteinExistence type="predicted"/>
<evidence type="ECO:0000256" key="3">
    <source>
        <dbReference type="PROSITE-ProRule" id="PRU00209"/>
    </source>
</evidence>
<protein>
    <recommendedName>
        <fullName evidence="4">tRNA-binding domain-containing protein</fullName>
    </recommendedName>
</protein>
<keyword evidence="1 3" id="KW-0820">tRNA-binding</keyword>
<organism evidence="5 6">
    <name type="scientific">Debaryomyces fabryi</name>
    <dbReference type="NCBI Taxonomy" id="58627"/>
    <lineage>
        <taxon>Eukaryota</taxon>
        <taxon>Fungi</taxon>
        <taxon>Dikarya</taxon>
        <taxon>Ascomycota</taxon>
        <taxon>Saccharomycotina</taxon>
        <taxon>Pichiomycetes</taxon>
        <taxon>Debaryomycetaceae</taxon>
        <taxon>Debaryomyces</taxon>
    </lineage>
</organism>
<dbReference type="EMBL" id="LMYN01000012">
    <property type="protein sequence ID" value="KSA03221.1"/>
    <property type="molecule type" value="Genomic_DNA"/>
</dbReference>
<keyword evidence="2 3" id="KW-0694">RNA-binding</keyword>
<dbReference type="Gene3D" id="2.40.50.140">
    <property type="entry name" value="Nucleic acid-binding proteins"/>
    <property type="match status" value="1"/>
</dbReference>
<evidence type="ECO:0000256" key="1">
    <source>
        <dbReference type="ARBA" id="ARBA00022555"/>
    </source>
</evidence>
<evidence type="ECO:0000313" key="6">
    <source>
        <dbReference type="Proteomes" id="UP000054251"/>
    </source>
</evidence>
<dbReference type="PANTHER" id="PTHR11586:SF33">
    <property type="entry name" value="AMINOACYL TRNA SYNTHASE COMPLEX-INTERACTING MULTIFUNCTIONAL PROTEIN 1"/>
    <property type="match status" value="1"/>
</dbReference>
<dbReference type="Pfam" id="PF01588">
    <property type="entry name" value="tRNA_bind"/>
    <property type="match status" value="1"/>
</dbReference>
<comment type="caution">
    <text evidence="5">The sequence shown here is derived from an EMBL/GenBank/DDBJ whole genome shotgun (WGS) entry which is preliminary data.</text>
</comment>
<dbReference type="PANTHER" id="PTHR11586">
    <property type="entry name" value="TRNA-AMINOACYLATION COFACTOR ARC1 FAMILY MEMBER"/>
    <property type="match status" value="1"/>
</dbReference>
<name>A0A0V1Q4N6_9ASCO</name>
<evidence type="ECO:0000256" key="2">
    <source>
        <dbReference type="ARBA" id="ARBA00022884"/>
    </source>
</evidence>